<feature type="transmembrane region" description="Helical" evidence="2">
    <location>
        <begin position="176"/>
        <end position="195"/>
    </location>
</feature>
<feature type="transmembrane region" description="Helical" evidence="2">
    <location>
        <begin position="225"/>
        <end position="251"/>
    </location>
</feature>
<feature type="compositionally biased region" description="Basic residues" evidence="1">
    <location>
        <begin position="357"/>
        <end position="368"/>
    </location>
</feature>
<name>A0AAD7FB34_9AGAR</name>
<keyword evidence="2" id="KW-1133">Transmembrane helix</keyword>
<comment type="caution">
    <text evidence="3">The sequence shown here is derived from an EMBL/GenBank/DDBJ whole genome shotgun (WGS) entry which is preliminary data.</text>
</comment>
<evidence type="ECO:0000256" key="1">
    <source>
        <dbReference type="SAM" id="MobiDB-lite"/>
    </source>
</evidence>
<protein>
    <submittedName>
        <fullName evidence="3">Uncharacterized protein</fullName>
    </submittedName>
</protein>
<feature type="transmembrane region" description="Helical" evidence="2">
    <location>
        <begin position="271"/>
        <end position="292"/>
    </location>
</feature>
<keyword evidence="4" id="KW-1185">Reference proteome</keyword>
<feature type="transmembrane region" description="Helical" evidence="2">
    <location>
        <begin position="6"/>
        <end position="27"/>
    </location>
</feature>
<accession>A0AAD7FB34</accession>
<keyword evidence="2" id="KW-0812">Transmembrane</keyword>
<sequence length="396" mass="44071">MNPDVQGYIVRLSNCISHIGVAALIAWSSKSPRDYYRQLYFQLIPILIALFVSTRRGTLSIDDVEFAVLLTRSPICTYCALLVLPRLFVKSLPPSATRVCRNSKLLLTDIERGWKELKGDLTVVLDACCGALILVLCLALNISVELNGITELYAPVPCGSGVCWRSPARALQIGAVYGWASLSVISILIYESVLVRHKKLRWKVMDALAARHPWTKKSFFWKRGVYGFCATWYIATTQHPWIPFLYAAILFGDWTLKLNIGRVERGFDLTYGQFLALFPALPTAWQCVSLAIQRRSDIQKLPRLIIGDLIWIVTGRGESWSGTEPELKDIWNVFPPDVVAIEPGLPSHSSTAPVHASRTRRTGRRRLVPKGAATPPAMLPELDLGDVSLGDLATLS</sequence>
<feature type="region of interest" description="Disordered" evidence="1">
    <location>
        <begin position="345"/>
        <end position="379"/>
    </location>
</feature>
<gene>
    <name evidence="3" type="ORF">FB45DRAFT_943140</name>
</gene>
<dbReference type="Proteomes" id="UP001221142">
    <property type="component" value="Unassembled WGS sequence"/>
</dbReference>
<proteinExistence type="predicted"/>
<dbReference type="AlphaFoldDB" id="A0AAD7FB34"/>
<reference evidence="3" key="1">
    <citation type="submission" date="2023-03" db="EMBL/GenBank/DDBJ databases">
        <title>Massive genome expansion in bonnet fungi (Mycena s.s.) driven by repeated elements and novel gene families across ecological guilds.</title>
        <authorList>
            <consortium name="Lawrence Berkeley National Laboratory"/>
            <person name="Harder C.B."/>
            <person name="Miyauchi S."/>
            <person name="Viragh M."/>
            <person name="Kuo A."/>
            <person name="Thoen E."/>
            <person name="Andreopoulos B."/>
            <person name="Lu D."/>
            <person name="Skrede I."/>
            <person name="Drula E."/>
            <person name="Henrissat B."/>
            <person name="Morin E."/>
            <person name="Kohler A."/>
            <person name="Barry K."/>
            <person name="LaButti K."/>
            <person name="Morin E."/>
            <person name="Salamov A."/>
            <person name="Lipzen A."/>
            <person name="Mereny Z."/>
            <person name="Hegedus B."/>
            <person name="Baldrian P."/>
            <person name="Stursova M."/>
            <person name="Weitz H."/>
            <person name="Taylor A."/>
            <person name="Grigoriev I.V."/>
            <person name="Nagy L.G."/>
            <person name="Martin F."/>
            <person name="Kauserud H."/>
        </authorList>
    </citation>
    <scope>NUCLEOTIDE SEQUENCE</scope>
    <source>
        <strain evidence="3">9284</strain>
    </source>
</reference>
<evidence type="ECO:0000313" key="4">
    <source>
        <dbReference type="Proteomes" id="UP001221142"/>
    </source>
</evidence>
<keyword evidence="2" id="KW-0472">Membrane</keyword>
<evidence type="ECO:0000313" key="3">
    <source>
        <dbReference type="EMBL" id="KAJ7609873.1"/>
    </source>
</evidence>
<feature type="transmembrane region" description="Helical" evidence="2">
    <location>
        <begin position="39"/>
        <end position="57"/>
    </location>
</feature>
<feature type="transmembrane region" description="Helical" evidence="2">
    <location>
        <begin position="121"/>
        <end position="142"/>
    </location>
</feature>
<dbReference type="EMBL" id="JARKIF010000037">
    <property type="protein sequence ID" value="KAJ7609873.1"/>
    <property type="molecule type" value="Genomic_DNA"/>
</dbReference>
<evidence type="ECO:0000256" key="2">
    <source>
        <dbReference type="SAM" id="Phobius"/>
    </source>
</evidence>
<organism evidence="3 4">
    <name type="scientific">Roridomyces roridus</name>
    <dbReference type="NCBI Taxonomy" id="1738132"/>
    <lineage>
        <taxon>Eukaryota</taxon>
        <taxon>Fungi</taxon>
        <taxon>Dikarya</taxon>
        <taxon>Basidiomycota</taxon>
        <taxon>Agaricomycotina</taxon>
        <taxon>Agaricomycetes</taxon>
        <taxon>Agaricomycetidae</taxon>
        <taxon>Agaricales</taxon>
        <taxon>Marasmiineae</taxon>
        <taxon>Mycenaceae</taxon>
        <taxon>Roridomyces</taxon>
    </lineage>
</organism>